<feature type="compositionally biased region" description="Polar residues" evidence="1">
    <location>
        <begin position="231"/>
        <end position="246"/>
    </location>
</feature>
<evidence type="ECO:0000256" key="1">
    <source>
        <dbReference type="SAM" id="MobiDB-lite"/>
    </source>
</evidence>
<feature type="region of interest" description="Disordered" evidence="1">
    <location>
        <begin position="200"/>
        <end position="246"/>
    </location>
</feature>
<sequence length="325" mass="35784">MWKSPSRSMFVVTLLHGTCTNTHTHTAPASLPFVSALCRSGHTHGQQQNHFNLDDPKSTPTALAAQRSQLPARASCRSAIDAETRHSARTYSPRVQSAVCFTHSSMGRRPQKHATKGHCDRTRSCDERRCVHGSAAHTCWQAACSRCPRASPSAPARKRENGPFPMHLFPPAAPTRWSPAVIPQHIQECRKVTRSCQTAMPQSRTHVGSSREDTQTTNNTLHMSSEHHCGTPQNAKQKYSSLQRTSPHNHIVHAPRTAAAHTRSNKCSSDQCYALAAVGIKQKRRAAKPQKSATTGRKSTERSHLNEFSPNALNLPPSPKKDAKD</sequence>
<proteinExistence type="predicted"/>
<dbReference type="VEuPathDB" id="TriTrypDB:TCDM_09695"/>
<dbReference type="OrthoDB" id="10490344at2759"/>
<feature type="region of interest" description="Disordered" evidence="1">
    <location>
        <begin position="281"/>
        <end position="325"/>
    </location>
</feature>
<dbReference type="AlphaFoldDB" id="V5APG7"/>
<organism evidence="2 3">
    <name type="scientific">Trypanosoma cruzi Dm28c</name>
    <dbReference type="NCBI Taxonomy" id="1416333"/>
    <lineage>
        <taxon>Eukaryota</taxon>
        <taxon>Discoba</taxon>
        <taxon>Euglenozoa</taxon>
        <taxon>Kinetoplastea</taxon>
        <taxon>Metakinetoplastina</taxon>
        <taxon>Trypanosomatida</taxon>
        <taxon>Trypanosomatidae</taxon>
        <taxon>Trypanosoma</taxon>
        <taxon>Schizotrypanum</taxon>
    </lineage>
</organism>
<accession>V5APG7</accession>
<gene>
    <name evidence="2" type="ORF">TCDM_09695</name>
</gene>
<name>V5APG7_TRYCR</name>
<evidence type="ECO:0000313" key="2">
    <source>
        <dbReference type="EMBL" id="ESS62640.1"/>
    </source>
</evidence>
<protein>
    <submittedName>
        <fullName evidence="2">Uncharacterized protein</fullName>
    </submittedName>
</protein>
<reference evidence="2 3" key="1">
    <citation type="journal article" date="2014" name="Genome Announc.">
        <title>Trypanosoma cruzi Clone Dm28c Draft Genome Sequence.</title>
        <authorList>
            <person name="Grisard E.C."/>
            <person name="Teixeira S.M."/>
            <person name="de Almeida L.G."/>
            <person name="Stoco P.H."/>
            <person name="Gerber A.L."/>
            <person name="Talavera-Lopez C."/>
            <person name="Lima O.C."/>
            <person name="Andersson B."/>
            <person name="de Vasconcelos A.T."/>
        </authorList>
    </citation>
    <scope>NUCLEOTIDE SEQUENCE [LARGE SCALE GENOMIC DNA]</scope>
    <source>
        <strain evidence="2 3">Dm28c</strain>
    </source>
</reference>
<dbReference type="EMBL" id="AYLP01000171">
    <property type="protein sequence ID" value="ESS62640.1"/>
    <property type="molecule type" value="Genomic_DNA"/>
</dbReference>
<comment type="caution">
    <text evidence="2">The sequence shown here is derived from an EMBL/GenBank/DDBJ whole genome shotgun (WGS) entry which is preliminary data.</text>
</comment>
<dbReference type="Proteomes" id="UP000017861">
    <property type="component" value="Unassembled WGS sequence"/>
</dbReference>
<evidence type="ECO:0000313" key="3">
    <source>
        <dbReference type="Proteomes" id="UP000017861"/>
    </source>
</evidence>